<evidence type="ECO:0000313" key="3">
    <source>
        <dbReference type="Proteomes" id="UP000694546"/>
    </source>
</evidence>
<accession>A0A8C5CZ51</accession>
<dbReference type="InterPro" id="IPR036816">
    <property type="entry name" value="RNaseA-like_dom_sf"/>
</dbReference>
<dbReference type="Proteomes" id="UP000694546">
    <property type="component" value="Chromosome 11"/>
</dbReference>
<dbReference type="Ensembl" id="ENSGMOT00000032782.1">
    <property type="protein sequence ID" value="ENSGMOP00000069361.1"/>
    <property type="gene ID" value="ENSGMOG00000023405.1"/>
</dbReference>
<dbReference type="SMART" id="SM00092">
    <property type="entry name" value="RNAse_Pc"/>
    <property type="match status" value="1"/>
</dbReference>
<dbReference type="GeneTree" id="ENSGT01030000234784"/>
<dbReference type="SUPFAM" id="SSF54076">
    <property type="entry name" value="RNase A-like"/>
    <property type="match status" value="1"/>
</dbReference>
<feature type="domain" description="Ribonuclease A-domain" evidence="1">
    <location>
        <begin position="7"/>
        <end position="124"/>
    </location>
</feature>
<proteinExistence type="predicted"/>
<dbReference type="AlphaFoldDB" id="A0A8C5CZ51"/>
<dbReference type="InterPro" id="IPR023412">
    <property type="entry name" value="RNaseA_domain"/>
</dbReference>
<reference evidence="2" key="1">
    <citation type="submission" date="2025-08" db="UniProtKB">
        <authorList>
            <consortium name="Ensembl"/>
        </authorList>
    </citation>
    <scope>IDENTIFICATION</scope>
</reference>
<reference evidence="2" key="2">
    <citation type="submission" date="2025-09" db="UniProtKB">
        <authorList>
            <consortium name="Ensembl"/>
        </authorList>
    </citation>
    <scope>IDENTIFICATION</scope>
</reference>
<keyword evidence="3" id="KW-1185">Reference proteome</keyword>
<protein>
    <submittedName>
        <fullName evidence="2">Si:dkey-237j11.3</fullName>
    </submittedName>
</protein>
<dbReference type="Gene3D" id="3.10.130.10">
    <property type="entry name" value="Ribonuclease A-like domain"/>
    <property type="match status" value="1"/>
</dbReference>
<name>A0A8C5CZ51_GADMO</name>
<dbReference type="OMA" id="QGTCGIK"/>
<evidence type="ECO:0000313" key="2">
    <source>
        <dbReference type="Ensembl" id="ENSGMOP00000069361.1"/>
    </source>
</evidence>
<evidence type="ECO:0000259" key="1">
    <source>
        <dbReference type="SMART" id="SM00092"/>
    </source>
</evidence>
<sequence length="127" mass="14482">RESLIQWNNAYDTFLRRHVPSGTPSGNDQNAWKEYISSKGCDRPTQSFLDPGDLERVKAVCSDRGGQQLKENLCISRERFSFVTVRSEPKTCGIRTIMRESKHLILACEALENHCLPVHFEGNSWGQ</sequence>
<organism evidence="2 3">
    <name type="scientific">Gadus morhua</name>
    <name type="common">Atlantic cod</name>
    <dbReference type="NCBI Taxonomy" id="8049"/>
    <lineage>
        <taxon>Eukaryota</taxon>
        <taxon>Metazoa</taxon>
        <taxon>Chordata</taxon>
        <taxon>Craniata</taxon>
        <taxon>Vertebrata</taxon>
        <taxon>Euteleostomi</taxon>
        <taxon>Actinopterygii</taxon>
        <taxon>Neopterygii</taxon>
        <taxon>Teleostei</taxon>
        <taxon>Neoteleostei</taxon>
        <taxon>Acanthomorphata</taxon>
        <taxon>Zeiogadaria</taxon>
        <taxon>Gadariae</taxon>
        <taxon>Gadiformes</taxon>
        <taxon>Gadoidei</taxon>
        <taxon>Gadidae</taxon>
        <taxon>Gadus</taxon>
    </lineage>
</organism>